<evidence type="ECO:0000256" key="1">
    <source>
        <dbReference type="SAM" id="MobiDB-lite"/>
    </source>
</evidence>
<gene>
    <name evidence="2" type="ORF">PECAL_5P15310</name>
</gene>
<organism evidence="2 3">
    <name type="scientific">Pelagomonas calceolata</name>
    <dbReference type="NCBI Taxonomy" id="35677"/>
    <lineage>
        <taxon>Eukaryota</taxon>
        <taxon>Sar</taxon>
        <taxon>Stramenopiles</taxon>
        <taxon>Ochrophyta</taxon>
        <taxon>Pelagophyceae</taxon>
        <taxon>Pelagomonadales</taxon>
        <taxon>Pelagomonadaceae</taxon>
        <taxon>Pelagomonas</taxon>
    </lineage>
</organism>
<dbReference type="Proteomes" id="UP000789595">
    <property type="component" value="Unassembled WGS sequence"/>
</dbReference>
<dbReference type="SMART" id="SM00368">
    <property type="entry name" value="LRR_RI"/>
    <property type="match status" value="2"/>
</dbReference>
<dbReference type="PANTHER" id="PTHR24114">
    <property type="entry name" value="LEUCINE RICH REPEAT FAMILY PROTEIN"/>
    <property type="match status" value="1"/>
</dbReference>
<accession>A0A8J2SZD7</accession>
<dbReference type="InterPro" id="IPR052394">
    <property type="entry name" value="LRR-containing"/>
</dbReference>
<evidence type="ECO:0000313" key="3">
    <source>
        <dbReference type="Proteomes" id="UP000789595"/>
    </source>
</evidence>
<dbReference type="SUPFAM" id="SSF52047">
    <property type="entry name" value="RNI-like"/>
    <property type="match status" value="1"/>
</dbReference>
<sequence length="492" mass="54572">TQRERRQLEPPRTPSARGQLPGTSPARRETDRTPPPRPTGSMAEAKEDEGAAPPAESKISEEELAAVEELAAAHKWVLGDVFTKQELAQHGVRTDAAVCAVLQRSPFFEFFALPPPEEAKVDPNEEQFDPDQVEPLNAFNFTSGDLKLMLDERGVAPKGFFNDDARTLQKLLDDEHATRIAELRAEFNARVAKKRQTEFRHKHRLQVVKGIREEADVIVDAGEDGDLTQRLMELHEQAPQVLSIADVLRASPNPSAAGRCLAKVLYSRVTSIISLDLSRARLDDTACAYVARACRAPGSVLASLDLEGNEAGPKACEQLAETIAQTSLKALSLEGNNLTQGGEDGFKELCRGLRSSSLTRLSLWRCNLPQSCGPSLAEGVGPSLFLLETGGNLFLERDLDDIEDRLRANRNDRDQKAEEARLLRRRTRKEQKAKAAADALAAKQRDVEEFLARRKQERAEKREQEAKEKAEAEAQALLEREAREKQRLKEAA</sequence>
<feature type="non-terminal residue" evidence="2">
    <location>
        <position position="492"/>
    </location>
</feature>
<name>A0A8J2SZD7_9STRA</name>
<dbReference type="InterPro" id="IPR032675">
    <property type="entry name" value="LRR_dom_sf"/>
</dbReference>
<evidence type="ECO:0000313" key="2">
    <source>
        <dbReference type="EMBL" id="CAH0376933.1"/>
    </source>
</evidence>
<feature type="region of interest" description="Disordered" evidence="1">
    <location>
        <begin position="454"/>
        <end position="492"/>
    </location>
</feature>
<feature type="non-terminal residue" evidence="2">
    <location>
        <position position="1"/>
    </location>
</feature>
<reference evidence="2" key="1">
    <citation type="submission" date="2021-11" db="EMBL/GenBank/DDBJ databases">
        <authorList>
            <consortium name="Genoscope - CEA"/>
            <person name="William W."/>
        </authorList>
    </citation>
    <scope>NUCLEOTIDE SEQUENCE</scope>
</reference>
<dbReference type="PANTHER" id="PTHR24114:SF2">
    <property type="entry name" value="F-BOX DOMAIN-CONTAINING PROTEIN-RELATED"/>
    <property type="match status" value="1"/>
</dbReference>
<proteinExistence type="predicted"/>
<comment type="caution">
    <text evidence="2">The sequence shown here is derived from an EMBL/GenBank/DDBJ whole genome shotgun (WGS) entry which is preliminary data.</text>
</comment>
<dbReference type="Gene3D" id="3.80.10.10">
    <property type="entry name" value="Ribonuclease Inhibitor"/>
    <property type="match status" value="1"/>
</dbReference>
<feature type="region of interest" description="Disordered" evidence="1">
    <location>
        <begin position="1"/>
        <end position="59"/>
    </location>
</feature>
<dbReference type="OrthoDB" id="120976at2759"/>
<protein>
    <submittedName>
        <fullName evidence="2">Uncharacterized protein</fullName>
    </submittedName>
</protein>
<dbReference type="AlphaFoldDB" id="A0A8J2SZD7"/>
<keyword evidence="3" id="KW-1185">Reference proteome</keyword>
<dbReference type="EMBL" id="CAKKNE010000005">
    <property type="protein sequence ID" value="CAH0376933.1"/>
    <property type="molecule type" value="Genomic_DNA"/>
</dbReference>